<reference evidence="2" key="1">
    <citation type="submission" date="2020-05" db="EMBL/GenBank/DDBJ databases">
        <title>Mycena genomes resolve the evolution of fungal bioluminescence.</title>
        <authorList>
            <person name="Tsai I.J."/>
        </authorList>
    </citation>
    <scope>NUCLEOTIDE SEQUENCE</scope>
    <source>
        <strain evidence="2">CCC161011</strain>
    </source>
</reference>
<gene>
    <name evidence="2" type="ORF">MVEN_00624400</name>
</gene>
<accession>A0A8H6YQL9</accession>
<comment type="caution">
    <text evidence="2">The sequence shown here is derived from an EMBL/GenBank/DDBJ whole genome shotgun (WGS) entry which is preliminary data.</text>
</comment>
<feature type="compositionally biased region" description="Basic and acidic residues" evidence="1">
    <location>
        <begin position="213"/>
        <end position="231"/>
    </location>
</feature>
<feature type="region of interest" description="Disordered" evidence="1">
    <location>
        <begin position="1"/>
        <end position="239"/>
    </location>
</feature>
<dbReference type="AlphaFoldDB" id="A0A8H6YQL9"/>
<protein>
    <submittedName>
        <fullName evidence="2">Uncharacterized protein</fullName>
    </submittedName>
</protein>
<evidence type="ECO:0000313" key="3">
    <source>
        <dbReference type="Proteomes" id="UP000620124"/>
    </source>
</evidence>
<evidence type="ECO:0000256" key="1">
    <source>
        <dbReference type="SAM" id="MobiDB-lite"/>
    </source>
</evidence>
<dbReference type="OrthoDB" id="3268823at2759"/>
<proteinExistence type="predicted"/>
<evidence type="ECO:0000313" key="2">
    <source>
        <dbReference type="EMBL" id="KAF7362749.1"/>
    </source>
</evidence>
<feature type="compositionally biased region" description="Polar residues" evidence="1">
    <location>
        <begin position="28"/>
        <end position="47"/>
    </location>
</feature>
<dbReference type="Proteomes" id="UP000620124">
    <property type="component" value="Unassembled WGS sequence"/>
</dbReference>
<name>A0A8H6YQL9_9AGAR</name>
<feature type="compositionally biased region" description="Polar residues" evidence="1">
    <location>
        <begin position="1"/>
        <end position="18"/>
    </location>
</feature>
<sequence length="266" mass="27876">MSNAGNRTPDTHDATSQPELGIWAGSTPRISTTSATPSEDRSAQSSEKAGDGMPQASRGYFGKLTQPALRRLNSALPDDDDETGSTTTDITEVSTKAQAGSVAPSSPGSPTSSTEGEMDVDKDEDDIERSAGVGVGDDIQETPDADSSPFLNQDHGSATKPPPPAINLAPRTHPLAGGEAEHGGVPLSEDKQAEMDDERADGELGPAYNSAEAFKDEDSYSSDEAKEDGTGKRLMKRVKGGAKVVSGRIRGDRERVKEGQDMMGEV</sequence>
<feature type="compositionally biased region" description="Acidic residues" evidence="1">
    <location>
        <begin position="116"/>
        <end position="127"/>
    </location>
</feature>
<feature type="compositionally biased region" description="Low complexity" evidence="1">
    <location>
        <begin position="104"/>
        <end position="115"/>
    </location>
</feature>
<organism evidence="2 3">
    <name type="scientific">Mycena venus</name>
    <dbReference type="NCBI Taxonomy" id="2733690"/>
    <lineage>
        <taxon>Eukaryota</taxon>
        <taxon>Fungi</taxon>
        <taxon>Dikarya</taxon>
        <taxon>Basidiomycota</taxon>
        <taxon>Agaricomycotina</taxon>
        <taxon>Agaricomycetes</taxon>
        <taxon>Agaricomycetidae</taxon>
        <taxon>Agaricales</taxon>
        <taxon>Marasmiineae</taxon>
        <taxon>Mycenaceae</taxon>
        <taxon>Mycena</taxon>
    </lineage>
</organism>
<keyword evidence="3" id="KW-1185">Reference proteome</keyword>
<dbReference type="EMBL" id="JACAZI010000004">
    <property type="protein sequence ID" value="KAF7362749.1"/>
    <property type="molecule type" value="Genomic_DNA"/>
</dbReference>